<dbReference type="HOGENOM" id="CLU_065913_1_0_5"/>
<dbReference type="AlphaFoldDB" id="M4VJN8"/>
<sequence>MALPLPAQKIPGRLASFYPKDLGKRDGTDPLPWVQSILSSHGFKDDVKDIILITMPRILGYVFNPVSFYLCLDEKGVLRAVLCDVHNTFGEQHSYLCAHPDHTPIKGEDWLEAEKLFHVSPFLARDGSYKFRFDLRQDGLGVFIDYYDGHGQRQLVTSLLGEFSPLNKKTLSSAFWRHPCVTLKAIFLIHWQALRLIAKGIRYVSKPDQRTEKISATRNLGKM</sequence>
<reference evidence="1 2" key="1">
    <citation type="journal article" date="2013" name="ISME J.">
        <title>By their genes ye shall know them: genomic signatures of predatory bacteria.</title>
        <authorList>
            <person name="Pasternak Z."/>
            <person name="Pietrokovski S."/>
            <person name="Rotem O."/>
            <person name="Gophna U."/>
            <person name="Lurie-Weinberger M.N."/>
            <person name="Jurkevitch E."/>
        </authorList>
    </citation>
    <scope>NUCLEOTIDE SEQUENCE [LARGE SCALE GENOMIC DNA]</scope>
    <source>
        <strain evidence="1">EPB</strain>
    </source>
</reference>
<dbReference type="PANTHER" id="PTHR33973:SF4">
    <property type="entry name" value="OS07G0153300 PROTEIN"/>
    <property type="match status" value="1"/>
</dbReference>
<evidence type="ECO:0000313" key="2">
    <source>
        <dbReference type="Proteomes" id="UP000011932"/>
    </source>
</evidence>
<name>M4VJN8_9BACT</name>
<protein>
    <recommendedName>
        <fullName evidence="3">DUF1365 domain-containing protein</fullName>
    </recommendedName>
</protein>
<evidence type="ECO:0008006" key="3">
    <source>
        <dbReference type="Google" id="ProtNLM"/>
    </source>
</evidence>
<gene>
    <name evidence="1" type="ORF">A11S_1909</name>
</gene>
<dbReference type="InterPro" id="IPR010775">
    <property type="entry name" value="DUF1365"/>
</dbReference>
<accession>M4VJN8</accession>
<dbReference type="PANTHER" id="PTHR33973">
    <property type="entry name" value="OS07G0153300 PROTEIN"/>
    <property type="match status" value="1"/>
</dbReference>
<dbReference type="Pfam" id="PF07103">
    <property type="entry name" value="DUF1365"/>
    <property type="match status" value="1"/>
</dbReference>
<dbReference type="KEGG" id="man:A11S_1909"/>
<dbReference type="STRING" id="349215.A11S_1909"/>
<dbReference type="PATRIC" id="fig|349215.9.peg.1852"/>
<dbReference type="Proteomes" id="UP000011932">
    <property type="component" value="Chromosome"/>
</dbReference>
<proteinExistence type="predicted"/>
<organism evidence="1 2">
    <name type="scientific">Micavibrio aeruginosavorus EPB</name>
    <dbReference type="NCBI Taxonomy" id="349215"/>
    <lineage>
        <taxon>Bacteria</taxon>
        <taxon>Pseudomonadati</taxon>
        <taxon>Bdellovibrionota</taxon>
        <taxon>Bdellovibrionia</taxon>
        <taxon>Bdellovibrionales</taxon>
        <taxon>Pseudobdellovibrionaceae</taxon>
        <taxon>Micavibrio</taxon>
    </lineage>
</organism>
<evidence type="ECO:0000313" key="1">
    <source>
        <dbReference type="EMBL" id="AGH98710.1"/>
    </source>
</evidence>
<dbReference type="EMBL" id="CP003538">
    <property type="protein sequence ID" value="AGH98710.1"/>
    <property type="molecule type" value="Genomic_DNA"/>
</dbReference>